<dbReference type="PANTHER" id="PTHR45868">
    <property type="entry name" value="HEAVY METAL-ASSOCIATED ISOPRENYLATED PLANT PROTEIN 33-RELATED"/>
    <property type="match status" value="1"/>
</dbReference>
<proteinExistence type="predicted"/>
<dbReference type="EMBL" id="QGKV02000759">
    <property type="protein sequence ID" value="KAF3566452.1"/>
    <property type="molecule type" value="Genomic_DNA"/>
</dbReference>
<name>A0ABQ7D2J5_BRACR</name>
<protein>
    <submittedName>
        <fullName evidence="2">Uncharacterized protein</fullName>
    </submittedName>
</protein>
<reference evidence="2 3" key="1">
    <citation type="journal article" date="2020" name="BMC Genomics">
        <title>Intraspecific diversification of the crop wild relative Brassica cretica Lam. using demographic model selection.</title>
        <authorList>
            <person name="Kioukis A."/>
            <person name="Michalopoulou V.A."/>
            <person name="Briers L."/>
            <person name="Pirintsos S."/>
            <person name="Studholme D.J."/>
            <person name="Pavlidis P."/>
            <person name="Sarris P.F."/>
        </authorList>
    </citation>
    <scope>NUCLEOTIDE SEQUENCE [LARGE SCALE GENOMIC DNA]</scope>
    <source>
        <strain evidence="3">cv. PFS-1207/04</strain>
    </source>
</reference>
<keyword evidence="1" id="KW-0479">Metal-binding</keyword>
<evidence type="ECO:0000256" key="1">
    <source>
        <dbReference type="ARBA" id="ARBA00022723"/>
    </source>
</evidence>
<gene>
    <name evidence="2" type="ORF">DY000_02013359</name>
</gene>
<dbReference type="Proteomes" id="UP000266723">
    <property type="component" value="Unassembled WGS sequence"/>
</dbReference>
<sequence length="246" mass="28152">MAAPQLACVLLVETELKGWQKTLHKIFVGIEGLAFSIDAPDWWTHGEGANPMMFTKKLMFLRGEVDPVVFIKKLFKAKIYAMLYRIDYGHEENPQGIRKPNNHFLRFRFEIDMLEGSWYKKIIGALKTIQGVSFTIDAPSQMVYMCGNIEEGLLLKMLTKTGIQILGMDYGNLKPPPKKEIAYGHPTTFRRNFDGCKAVRRNTVGIFQSQTAIQRSYIFVGNGHMVRRKFVGKFRRNTDDGNGYIC</sequence>
<dbReference type="PANTHER" id="PTHR45868:SF37">
    <property type="entry name" value="BNAC05G26330D PROTEIN"/>
    <property type="match status" value="1"/>
</dbReference>
<comment type="caution">
    <text evidence="2">The sequence shown here is derived from an EMBL/GenBank/DDBJ whole genome shotgun (WGS) entry which is preliminary data.</text>
</comment>
<keyword evidence="3" id="KW-1185">Reference proteome</keyword>
<organism evidence="2 3">
    <name type="scientific">Brassica cretica</name>
    <name type="common">Mustard</name>
    <dbReference type="NCBI Taxonomy" id="69181"/>
    <lineage>
        <taxon>Eukaryota</taxon>
        <taxon>Viridiplantae</taxon>
        <taxon>Streptophyta</taxon>
        <taxon>Embryophyta</taxon>
        <taxon>Tracheophyta</taxon>
        <taxon>Spermatophyta</taxon>
        <taxon>Magnoliopsida</taxon>
        <taxon>eudicotyledons</taxon>
        <taxon>Gunneridae</taxon>
        <taxon>Pentapetalae</taxon>
        <taxon>rosids</taxon>
        <taxon>malvids</taxon>
        <taxon>Brassicales</taxon>
        <taxon>Brassicaceae</taxon>
        <taxon>Brassiceae</taxon>
        <taxon>Brassica</taxon>
    </lineage>
</organism>
<evidence type="ECO:0000313" key="3">
    <source>
        <dbReference type="Proteomes" id="UP000266723"/>
    </source>
</evidence>
<accession>A0ABQ7D2J5</accession>
<evidence type="ECO:0000313" key="2">
    <source>
        <dbReference type="EMBL" id="KAF3566452.1"/>
    </source>
</evidence>